<feature type="region of interest" description="Disordered" evidence="1">
    <location>
        <begin position="1"/>
        <end position="55"/>
    </location>
</feature>
<dbReference type="AlphaFoldDB" id="A0A6H5G3L8"/>
<evidence type="ECO:0000313" key="2">
    <source>
        <dbReference type="EMBL" id="CAA9997073.1"/>
    </source>
</evidence>
<name>A0A6H5G3L8_9HEMI</name>
<feature type="non-terminal residue" evidence="2">
    <location>
        <position position="55"/>
    </location>
</feature>
<accession>A0A6H5G3L8</accession>
<evidence type="ECO:0000313" key="3">
    <source>
        <dbReference type="Proteomes" id="UP000479000"/>
    </source>
</evidence>
<reference evidence="2 3" key="1">
    <citation type="submission" date="2020-02" db="EMBL/GenBank/DDBJ databases">
        <authorList>
            <person name="Ferguson B K."/>
        </authorList>
    </citation>
    <scope>NUCLEOTIDE SEQUENCE [LARGE SCALE GENOMIC DNA]</scope>
</reference>
<protein>
    <submittedName>
        <fullName evidence="2">Uncharacterized protein</fullName>
    </submittedName>
</protein>
<feature type="compositionally biased region" description="Low complexity" evidence="1">
    <location>
        <begin position="17"/>
        <end position="26"/>
    </location>
</feature>
<organism evidence="2 3">
    <name type="scientific">Nesidiocoris tenuis</name>
    <dbReference type="NCBI Taxonomy" id="355587"/>
    <lineage>
        <taxon>Eukaryota</taxon>
        <taxon>Metazoa</taxon>
        <taxon>Ecdysozoa</taxon>
        <taxon>Arthropoda</taxon>
        <taxon>Hexapoda</taxon>
        <taxon>Insecta</taxon>
        <taxon>Pterygota</taxon>
        <taxon>Neoptera</taxon>
        <taxon>Paraneoptera</taxon>
        <taxon>Hemiptera</taxon>
        <taxon>Heteroptera</taxon>
        <taxon>Panheteroptera</taxon>
        <taxon>Cimicomorpha</taxon>
        <taxon>Miridae</taxon>
        <taxon>Dicyphina</taxon>
        <taxon>Nesidiocoris</taxon>
    </lineage>
</organism>
<dbReference type="EMBL" id="CADCXU010005374">
    <property type="protein sequence ID" value="CAA9997073.1"/>
    <property type="molecule type" value="Genomic_DNA"/>
</dbReference>
<gene>
    <name evidence="2" type="ORF">NTEN_LOCUS3420</name>
</gene>
<sequence>MAFEAIFHKSTTLQDVDPSSPGAASDSPEEEHFTPVMSPSPSLPASPGPNKKVQL</sequence>
<keyword evidence="3" id="KW-1185">Reference proteome</keyword>
<evidence type="ECO:0000256" key="1">
    <source>
        <dbReference type="SAM" id="MobiDB-lite"/>
    </source>
</evidence>
<proteinExistence type="predicted"/>
<dbReference type="Proteomes" id="UP000479000">
    <property type="component" value="Unassembled WGS sequence"/>
</dbReference>